<dbReference type="GO" id="GO:0005774">
    <property type="term" value="C:vacuolar membrane"/>
    <property type="evidence" value="ECO:0007669"/>
    <property type="project" value="UniProtKB-SubCell"/>
</dbReference>
<dbReference type="Pfam" id="PF12257">
    <property type="entry name" value="IML1"/>
    <property type="match status" value="1"/>
</dbReference>
<comment type="subcellular location">
    <subcellularLocation>
        <location evidence="1">Vacuole membrane</location>
        <topology evidence="1">Peripheral membrane protein</topology>
    </subcellularLocation>
</comment>
<dbReference type="InterPro" id="IPR036388">
    <property type="entry name" value="WH-like_DNA-bd_sf"/>
</dbReference>
<feature type="compositionally biased region" description="Polar residues" evidence="5">
    <location>
        <begin position="1"/>
        <end position="12"/>
    </location>
</feature>
<protein>
    <recommendedName>
        <fullName evidence="3">Vacuolar membrane-associated protein IML1</fullName>
    </recommendedName>
    <alternativeName>
        <fullName evidence="4">Vacuolar membrane-associated protein iml1</fullName>
    </alternativeName>
</protein>
<dbReference type="InterPro" id="IPR048255">
    <property type="entry name" value="IML1_N"/>
</dbReference>
<gene>
    <name evidence="7" type="ORF">FA15DRAFT_726373</name>
</gene>
<evidence type="ECO:0000256" key="2">
    <source>
        <dbReference type="ARBA" id="ARBA00005643"/>
    </source>
</evidence>
<sequence length="1535" mass="173026">MSGSRAESQHSQFSRRRSNTSQSVIRALPPPPAPPTPLNVGDSKTLNAWVHEVKDSPNIIFNHVYWPGVAPGDLVRVTVGTSDQSPGFLFQVPRDEGARYQLQISIPKPIAEGFSIRNNEEVTLTKVNQNEYGADHVEFVFQDQYLGRNDMWRLGEYITGQCVYVNQEVTFLGGIAAKIQGIYIGGKPVSSAIVTAATKAIYRSLSAKVTIFIQVCKELWEFAGDGERYYEKIVHSFLPALFNKWKEAGTNHTVAIVLISRVYYEKSEIDYAAGPLRSDERGNWYKDFYKVITDLEVNYEWKPTLINLKNSFWDFQRDILLAHHYHRASLDSKIGLPPHVRLVGQISYAQDGPILEALQLALNPMESHYIDRSLSLTGATTILITPGTGYFRVNKQLLRLTTTRMLDQGVVLNLVLLTKQPLHQSPIFSFQGVEPDCADTSNPASKDPLWSDDAGVDARKKKTFWWEPFWLSTTFWDKQMDLPFRQDRFVARAKMHEIQMLGLLEHDVLPSIEVPFLAEPPVSPFHPPGHSEMTKEEAETFDNDIFAKHSTTPEFVLPKAAVPIPGFVRSEKRNSHRNSVVGPRITTIEESPRKILKELPDETSAAVTRNGPSNTTSNLSVSPSKSSIRSTTSHKSTSSAKHANSRPSSSSGSTKGGLASKLTPSWLFNPFRSSGITQPETSQVVVAVATVIAAPTTTASTSSAIPVPTSHTPSAPIRMPLPSSMRSSSLAQAKGSPLGRSILRYEEDSLAAPRGSFTRRSPLNTPPRDDIFSNKRRSMNASTLAHSLSSTSPASYSNPSNPSQPQRPISYLQSSMAKRWEHILPFPLKKHEIKWKAMVTPACLPLTVDHFPSESELENAYDCYSYEFVVDPTDLKSFLVRPPAVKGSQADVIAAWALMVMREMAAVRLAQGYQFIIRPSGKEQESRARLRRMPSSSFVIEHPTRPQAIGAADVLKNTDKPVYLSITNEIHEISFNGEVIKVRRFSRKAPKHPIFKYQCLIWPKLGVGYTELSTSFEVRTFENWNPMDMVIGGYQNHLHESLRYWRTRFIVIPTSESPSVNTGPSGEKLNEEEVRILGIEKLAEQFTKLRWQPPGERDKSSVVPPPVRFLQTTLDPATCVLDESLVESINQVHEMGPLRINMKSEREFSELSFSQIAAAMKEDGLIKNHHWHKALYYNSFTGAEFVSWLVREFRDVNSREHGTEWGVKCFEKGLIEHCRAAHPFLDGHYYYRLKGESSGPVTPNIKGWFKRLEDTPRFVGSQQSAMSRLKVQTEKSERGDKEKRRKRLILSQTMIIDMDPNKKSDQAECVVLHHDIIHNPANVFHFELQWIGTTARCIEDMLRQWNRAIERYGLKLVEAYVMQISDIRERNAFQSCFPIPFAVPPPTVPDLDKRVLPEGTKAARYYFEYALLQKFGFVVDVEAQDLYSEQVDVFYSYRRSPFHYSQFVHRSGVAFVQVLDGGQGFLFLTNRLIGPGRMGVALKNKGTNRLASTAEELRLRLYDFCQDADAMNGFYDEQLAILAPVGGEDPPPLVL</sequence>
<dbReference type="PANTHER" id="PTHR13179:SF8">
    <property type="entry name" value="GATOR COMPLEX PROTEIN DEPDC5"/>
    <property type="match status" value="1"/>
</dbReference>
<evidence type="ECO:0000259" key="6">
    <source>
        <dbReference type="PROSITE" id="PS50186"/>
    </source>
</evidence>
<organism evidence="7 8">
    <name type="scientific">Coprinopsis marcescibilis</name>
    <name type="common">Agaric fungus</name>
    <name type="synonym">Psathyrella marcescibilis</name>
    <dbReference type="NCBI Taxonomy" id="230819"/>
    <lineage>
        <taxon>Eukaryota</taxon>
        <taxon>Fungi</taxon>
        <taxon>Dikarya</taxon>
        <taxon>Basidiomycota</taxon>
        <taxon>Agaricomycotina</taxon>
        <taxon>Agaricomycetes</taxon>
        <taxon>Agaricomycetidae</taxon>
        <taxon>Agaricales</taxon>
        <taxon>Agaricineae</taxon>
        <taxon>Psathyrellaceae</taxon>
        <taxon>Coprinopsis</taxon>
    </lineage>
</organism>
<evidence type="ECO:0000256" key="4">
    <source>
        <dbReference type="ARBA" id="ARBA00021881"/>
    </source>
</evidence>
<feature type="compositionally biased region" description="Polar residues" evidence="5">
    <location>
        <begin position="605"/>
        <end position="619"/>
    </location>
</feature>
<feature type="compositionally biased region" description="Low complexity" evidence="5">
    <location>
        <begin position="697"/>
        <end position="710"/>
    </location>
</feature>
<dbReference type="EMBL" id="ML210147">
    <property type="protein sequence ID" value="TFK30294.1"/>
    <property type="molecule type" value="Genomic_DNA"/>
</dbReference>
<name>A0A5C3LB62_COPMA</name>
<dbReference type="GO" id="GO:1990130">
    <property type="term" value="C:GATOR1 complex"/>
    <property type="evidence" value="ECO:0007669"/>
    <property type="project" value="TreeGrafter"/>
</dbReference>
<evidence type="ECO:0000256" key="3">
    <source>
        <dbReference type="ARBA" id="ARBA00018529"/>
    </source>
</evidence>
<dbReference type="Proteomes" id="UP000307440">
    <property type="component" value="Unassembled WGS sequence"/>
</dbReference>
<dbReference type="Gene3D" id="1.10.10.10">
    <property type="entry name" value="Winged helix-like DNA-binding domain superfamily/Winged helix DNA-binding domain"/>
    <property type="match status" value="1"/>
</dbReference>
<dbReference type="PANTHER" id="PTHR13179">
    <property type="entry name" value="DEP DOMAIN CONTAINING PROTEIN 5"/>
    <property type="match status" value="1"/>
</dbReference>
<dbReference type="CDD" id="cd04449">
    <property type="entry name" value="DEP_DEPDC5-like"/>
    <property type="match status" value="1"/>
</dbReference>
<dbReference type="InterPro" id="IPR036390">
    <property type="entry name" value="WH_DNA-bd_sf"/>
</dbReference>
<evidence type="ECO:0000256" key="1">
    <source>
        <dbReference type="ARBA" id="ARBA00004148"/>
    </source>
</evidence>
<dbReference type="Pfam" id="PF19418">
    <property type="entry name" value="DEPDC5_CTD"/>
    <property type="match status" value="1"/>
</dbReference>
<dbReference type="OrthoDB" id="39497at2759"/>
<feature type="region of interest" description="Disordered" evidence="5">
    <location>
        <begin position="753"/>
        <end position="808"/>
    </location>
</feature>
<feature type="compositionally biased region" description="Pro residues" evidence="5">
    <location>
        <begin position="28"/>
        <end position="37"/>
    </location>
</feature>
<dbReference type="InterPro" id="IPR045838">
    <property type="entry name" value="DEPDC5_CTD"/>
</dbReference>
<dbReference type="GO" id="GO:0010508">
    <property type="term" value="P:positive regulation of autophagy"/>
    <property type="evidence" value="ECO:0007669"/>
    <property type="project" value="TreeGrafter"/>
</dbReference>
<feature type="domain" description="DEP" evidence="6">
    <location>
        <begin position="1166"/>
        <end position="1235"/>
    </location>
</feature>
<dbReference type="GO" id="GO:0035556">
    <property type="term" value="P:intracellular signal transduction"/>
    <property type="evidence" value="ECO:0007669"/>
    <property type="project" value="InterPro"/>
</dbReference>
<comment type="similarity">
    <text evidence="2">Belongs to the IML1 family.</text>
</comment>
<feature type="compositionally biased region" description="Low complexity" evidence="5">
    <location>
        <begin position="620"/>
        <end position="658"/>
    </location>
</feature>
<accession>A0A5C3LB62</accession>
<dbReference type="InterPro" id="IPR000591">
    <property type="entry name" value="DEP_dom"/>
</dbReference>
<dbReference type="InterPro" id="IPR027244">
    <property type="entry name" value="IML1"/>
</dbReference>
<evidence type="ECO:0000313" key="7">
    <source>
        <dbReference type="EMBL" id="TFK30294.1"/>
    </source>
</evidence>
<feature type="region of interest" description="Disordered" evidence="5">
    <location>
        <begin position="697"/>
        <end position="716"/>
    </location>
</feature>
<dbReference type="GO" id="GO:1904262">
    <property type="term" value="P:negative regulation of TORC1 signaling"/>
    <property type="evidence" value="ECO:0007669"/>
    <property type="project" value="TreeGrafter"/>
</dbReference>
<proteinExistence type="inferred from homology"/>
<keyword evidence="8" id="KW-1185">Reference proteome</keyword>
<reference evidence="7 8" key="1">
    <citation type="journal article" date="2019" name="Nat. Ecol. Evol.">
        <title>Megaphylogeny resolves global patterns of mushroom evolution.</title>
        <authorList>
            <person name="Varga T."/>
            <person name="Krizsan K."/>
            <person name="Foldi C."/>
            <person name="Dima B."/>
            <person name="Sanchez-Garcia M."/>
            <person name="Sanchez-Ramirez S."/>
            <person name="Szollosi G.J."/>
            <person name="Szarkandi J.G."/>
            <person name="Papp V."/>
            <person name="Albert L."/>
            <person name="Andreopoulos W."/>
            <person name="Angelini C."/>
            <person name="Antonin V."/>
            <person name="Barry K.W."/>
            <person name="Bougher N.L."/>
            <person name="Buchanan P."/>
            <person name="Buyck B."/>
            <person name="Bense V."/>
            <person name="Catcheside P."/>
            <person name="Chovatia M."/>
            <person name="Cooper J."/>
            <person name="Damon W."/>
            <person name="Desjardin D."/>
            <person name="Finy P."/>
            <person name="Geml J."/>
            <person name="Haridas S."/>
            <person name="Hughes K."/>
            <person name="Justo A."/>
            <person name="Karasinski D."/>
            <person name="Kautmanova I."/>
            <person name="Kiss B."/>
            <person name="Kocsube S."/>
            <person name="Kotiranta H."/>
            <person name="LaButti K.M."/>
            <person name="Lechner B.E."/>
            <person name="Liimatainen K."/>
            <person name="Lipzen A."/>
            <person name="Lukacs Z."/>
            <person name="Mihaltcheva S."/>
            <person name="Morgado L.N."/>
            <person name="Niskanen T."/>
            <person name="Noordeloos M.E."/>
            <person name="Ohm R.A."/>
            <person name="Ortiz-Santana B."/>
            <person name="Ovrebo C."/>
            <person name="Racz N."/>
            <person name="Riley R."/>
            <person name="Savchenko A."/>
            <person name="Shiryaev A."/>
            <person name="Soop K."/>
            <person name="Spirin V."/>
            <person name="Szebenyi C."/>
            <person name="Tomsovsky M."/>
            <person name="Tulloss R.E."/>
            <person name="Uehling J."/>
            <person name="Grigoriev I.V."/>
            <person name="Vagvolgyi C."/>
            <person name="Papp T."/>
            <person name="Martin F.M."/>
            <person name="Miettinen O."/>
            <person name="Hibbett D.S."/>
            <person name="Nagy L.G."/>
        </authorList>
    </citation>
    <scope>NUCLEOTIDE SEQUENCE [LARGE SCALE GENOMIC DNA]</scope>
    <source>
        <strain evidence="7 8">CBS 121175</strain>
    </source>
</reference>
<dbReference type="STRING" id="230819.A0A5C3LB62"/>
<dbReference type="SUPFAM" id="SSF46785">
    <property type="entry name" value="Winged helix' DNA-binding domain"/>
    <property type="match status" value="1"/>
</dbReference>
<dbReference type="PROSITE" id="PS50186">
    <property type="entry name" value="DEP"/>
    <property type="match status" value="1"/>
</dbReference>
<feature type="region of interest" description="Disordered" evidence="5">
    <location>
        <begin position="1"/>
        <end position="40"/>
    </location>
</feature>
<feature type="compositionally biased region" description="Basic and acidic residues" evidence="5">
    <location>
        <begin position="591"/>
        <end position="600"/>
    </location>
</feature>
<feature type="compositionally biased region" description="Low complexity" evidence="5">
    <location>
        <begin position="780"/>
        <end position="803"/>
    </location>
</feature>
<evidence type="ECO:0000313" key="8">
    <source>
        <dbReference type="Proteomes" id="UP000307440"/>
    </source>
</evidence>
<evidence type="ECO:0000256" key="5">
    <source>
        <dbReference type="SAM" id="MobiDB-lite"/>
    </source>
</evidence>
<feature type="region of interest" description="Disordered" evidence="5">
    <location>
        <begin position="591"/>
        <end position="658"/>
    </location>
</feature>
<dbReference type="GO" id="GO:0005096">
    <property type="term" value="F:GTPase activator activity"/>
    <property type="evidence" value="ECO:0007669"/>
    <property type="project" value="InterPro"/>
</dbReference>
<dbReference type="Pfam" id="PF00610">
    <property type="entry name" value="DEP"/>
    <property type="match status" value="1"/>
</dbReference>
<dbReference type="SMART" id="SM00049">
    <property type="entry name" value="DEP"/>
    <property type="match status" value="1"/>
</dbReference>